<keyword evidence="5" id="KW-1185">Reference proteome</keyword>
<dbReference type="RefSeq" id="WP_119739677.1">
    <property type="nucleotide sequence ID" value="NZ_QYUN01000002.1"/>
</dbReference>
<dbReference type="Pfam" id="PF13380">
    <property type="entry name" value="CoA_binding_2"/>
    <property type="match status" value="1"/>
</dbReference>
<dbReference type="Gene3D" id="3.40.50.720">
    <property type="entry name" value="NAD(P)-binding Rossmann-like Domain"/>
    <property type="match status" value="1"/>
</dbReference>
<comment type="similarity">
    <text evidence="1">In the N-terminal section; belongs to the acetate CoA ligase alpha subunit family.</text>
</comment>
<dbReference type="InterPro" id="IPR013815">
    <property type="entry name" value="ATP_grasp_subdomain_1"/>
</dbReference>
<dbReference type="SUPFAM" id="SSF52210">
    <property type="entry name" value="Succinyl-CoA synthetase domains"/>
    <property type="match status" value="2"/>
</dbReference>
<dbReference type="GO" id="GO:0043758">
    <property type="term" value="F:acetate-CoA ligase (ADP-forming) activity"/>
    <property type="evidence" value="ECO:0007669"/>
    <property type="project" value="InterPro"/>
</dbReference>
<dbReference type="PROSITE" id="PS50975">
    <property type="entry name" value="ATP_GRASP"/>
    <property type="match status" value="1"/>
</dbReference>
<dbReference type="Gene3D" id="3.30.1490.20">
    <property type="entry name" value="ATP-grasp fold, A domain"/>
    <property type="match status" value="1"/>
</dbReference>
<proteinExistence type="inferred from homology"/>
<dbReference type="Gene3D" id="3.40.50.261">
    <property type="entry name" value="Succinyl-CoA synthetase domains"/>
    <property type="match status" value="2"/>
</dbReference>
<dbReference type="InterPro" id="IPR011761">
    <property type="entry name" value="ATP-grasp"/>
</dbReference>
<feature type="domain" description="ATP-grasp" evidence="3">
    <location>
        <begin position="494"/>
        <end position="530"/>
    </location>
</feature>
<sequence>MMRDLRPLISPDSIAIIGASSNPGRVGGMPLALLLQHGYAGRIYPINPKYTDISGLTCYPDVESLPGPADLAVLAIAAEDVVASLKRCHAKGIPAAIVFAAGFAEAGDAGKALQDELEQFAAASGMIVAGPNCMGFANLNTHAYTAFASVFKNTPPPAQPGNTALVTQSGNVCAAVYSVGRKQGVGYNYVINTGNEACLEFSEYLEWLVEDESTHCVAGYVEGLRDGARFVRTVARARELNKPLILLKVGDSSKGQEAAASHTASLAGDQRVYKAALRQLGVMRADDLAHMADLCYLAQFRHKTGGKRIAIVTISGALGALLSDRFSDHGVEIPTLPADVQATLRAGIPDYGMVSNPIDITGNVVNQQGFFAEALGTVLDCAEVDAIVMYAPGYLLDRLTPELVEAAGKTDKLIAAIDTGNATVRETLEQAGIPVFTETGRAVAALSSFLHWQDGRRATWRPMPQRAAMTASALDIVETVRSKKRVALDEAEGKKLLASFGVPVAHEAVATNPAEAASMAQRIGFPCVLKILSPDILHKTEIGGVRLNIGSAQEAASACEEILAAARAKMPDARLTGVLLQRQEKSAAELLVGVTRDPVFGLVMTVGLGGILTELYQDVAQRILPVDAAMAQEMLRELRAWPLLDGYRGRQPADVTAACQAIAAVSEAALALGPELSELEVNPLMLRAAGEGAVAVDALAMLTPREK</sequence>
<gene>
    <name evidence="4" type="ORF">D3870_12930</name>
</gene>
<evidence type="ECO:0000256" key="1">
    <source>
        <dbReference type="ARBA" id="ARBA00060888"/>
    </source>
</evidence>
<comment type="caution">
    <text evidence="4">The sequence shown here is derived from an EMBL/GenBank/DDBJ whole genome shotgun (WGS) entry which is preliminary data.</text>
</comment>
<dbReference type="InterPro" id="IPR043938">
    <property type="entry name" value="Ligase_CoA_dom"/>
</dbReference>
<accession>A0A418X2U1</accession>
<dbReference type="EMBL" id="QYUN01000002">
    <property type="protein sequence ID" value="RJG06787.1"/>
    <property type="molecule type" value="Genomic_DNA"/>
</dbReference>
<dbReference type="InterPro" id="IPR036291">
    <property type="entry name" value="NAD(P)-bd_dom_sf"/>
</dbReference>
<dbReference type="Pfam" id="PF13549">
    <property type="entry name" value="ATP-grasp_5"/>
    <property type="match status" value="1"/>
</dbReference>
<dbReference type="SUPFAM" id="SSF56059">
    <property type="entry name" value="Glutathione synthetase ATP-binding domain-like"/>
    <property type="match status" value="1"/>
</dbReference>
<dbReference type="SUPFAM" id="SSF51735">
    <property type="entry name" value="NAD(P)-binding Rossmann-fold domains"/>
    <property type="match status" value="1"/>
</dbReference>
<evidence type="ECO:0000313" key="5">
    <source>
        <dbReference type="Proteomes" id="UP000285190"/>
    </source>
</evidence>
<evidence type="ECO:0000256" key="2">
    <source>
        <dbReference type="PROSITE-ProRule" id="PRU00409"/>
    </source>
</evidence>
<reference evidence="4 5" key="1">
    <citation type="submission" date="2018-09" db="EMBL/GenBank/DDBJ databases">
        <authorList>
            <person name="Zhu H."/>
        </authorList>
    </citation>
    <scope>NUCLEOTIDE SEQUENCE [LARGE SCALE GENOMIC DNA]</scope>
    <source>
        <strain evidence="4 5">K2R10-39</strain>
    </source>
</reference>
<evidence type="ECO:0000313" key="4">
    <source>
        <dbReference type="EMBL" id="RJG06787.1"/>
    </source>
</evidence>
<dbReference type="AlphaFoldDB" id="A0A418X2U1"/>
<dbReference type="InterPro" id="IPR003781">
    <property type="entry name" value="CoA-bd"/>
</dbReference>
<dbReference type="FunFam" id="3.30.1490.20:FF:000020">
    <property type="entry name" value="Protein lysine acetyltransferase"/>
    <property type="match status" value="1"/>
</dbReference>
<dbReference type="Gene3D" id="3.30.470.20">
    <property type="entry name" value="ATP-grasp fold, B domain"/>
    <property type="match status" value="1"/>
</dbReference>
<dbReference type="Pfam" id="PF13607">
    <property type="entry name" value="Succ_CoA_lig"/>
    <property type="match status" value="1"/>
</dbReference>
<protein>
    <submittedName>
        <fullName evidence="4">CoA-binding protein</fullName>
    </submittedName>
</protein>
<keyword evidence="2" id="KW-0547">Nucleotide-binding</keyword>
<dbReference type="OrthoDB" id="9807426at2"/>
<keyword evidence="2" id="KW-0067">ATP-binding</keyword>
<organism evidence="4 5">
    <name type="scientific">Noviherbaspirillum cavernae</name>
    <dbReference type="NCBI Taxonomy" id="2320862"/>
    <lineage>
        <taxon>Bacteria</taxon>
        <taxon>Pseudomonadati</taxon>
        <taxon>Pseudomonadota</taxon>
        <taxon>Betaproteobacteria</taxon>
        <taxon>Burkholderiales</taxon>
        <taxon>Oxalobacteraceae</taxon>
        <taxon>Noviherbaspirillum</taxon>
    </lineage>
</organism>
<dbReference type="GO" id="GO:0046872">
    <property type="term" value="F:metal ion binding"/>
    <property type="evidence" value="ECO:0007669"/>
    <property type="project" value="InterPro"/>
</dbReference>
<dbReference type="GO" id="GO:0005524">
    <property type="term" value="F:ATP binding"/>
    <property type="evidence" value="ECO:0007669"/>
    <property type="project" value="UniProtKB-UniRule"/>
</dbReference>
<evidence type="ECO:0000259" key="3">
    <source>
        <dbReference type="PROSITE" id="PS50975"/>
    </source>
</evidence>
<dbReference type="PANTHER" id="PTHR42793:SF4">
    <property type="entry name" value="BLL6376 PROTEIN"/>
    <property type="match status" value="1"/>
</dbReference>
<dbReference type="PANTHER" id="PTHR42793">
    <property type="entry name" value="COA BINDING DOMAIN CONTAINING PROTEIN"/>
    <property type="match status" value="1"/>
</dbReference>
<dbReference type="Proteomes" id="UP000285190">
    <property type="component" value="Unassembled WGS sequence"/>
</dbReference>
<name>A0A418X2U1_9BURK</name>
<dbReference type="SMART" id="SM00881">
    <property type="entry name" value="CoA_binding"/>
    <property type="match status" value="1"/>
</dbReference>
<dbReference type="InterPro" id="IPR032875">
    <property type="entry name" value="Succ_CoA_lig_flav_dom"/>
</dbReference>
<dbReference type="InterPro" id="IPR016102">
    <property type="entry name" value="Succinyl-CoA_synth-like"/>
</dbReference>
<dbReference type="Pfam" id="PF19045">
    <property type="entry name" value="Ligase_CoA_2"/>
    <property type="match status" value="1"/>
</dbReference>